<reference evidence="2 3" key="2">
    <citation type="submission" date="2019-02" db="EMBL/GenBank/DDBJ databases">
        <title>Draft Genome Sequences of Six Type Strains of the Genus Massilia.</title>
        <authorList>
            <person name="Miess H."/>
            <person name="Frediansyhah A."/>
            <person name="Gross H."/>
        </authorList>
    </citation>
    <scope>NUCLEOTIDE SEQUENCE [LARGE SCALE GENOMIC DNA]</scope>
    <source>
        <strain evidence="2 3">DSM 17472</strain>
    </source>
</reference>
<accession>A0A411X223</accession>
<protein>
    <submittedName>
        <fullName evidence="1">Uncharacterized protein</fullName>
    </submittedName>
</protein>
<dbReference type="Proteomes" id="UP000292307">
    <property type="component" value="Chromosome"/>
</dbReference>
<name>A0A411X223_9BURK</name>
<dbReference type="EMBL" id="BMWV01000012">
    <property type="protein sequence ID" value="GGY57821.1"/>
    <property type="molecule type" value="Genomic_DNA"/>
</dbReference>
<dbReference type="AlphaFoldDB" id="A0A411X223"/>
<dbReference type="Proteomes" id="UP000628442">
    <property type="component" value="Unassembled WGS sequence"/>
</dbReference>
<evidence type="ECO:0000313" key="2">
    <source>
        <dbReference type="EMBL" id="QBI02968.1"/>
    </source>
</evidence>
<dbReference type="EMBL" id="CP036401">
    <property type="protein sequence ID" value="QBI02968.1"/>
    <property type="molecule type" value="Genomic_DNA"/>
</dbReference>
<gene>
    <name evidence="2" type="ORF">EYF70_20545</name>
    <name evidence="1" type="ORF">GCM10007387_45360</name>
</gene>
<dbReference type="RefSeq" id="WP_131147077.1">
    <property type="nucleotide sequence ID" value="NZ_BMWV01000012.1"/>
</dbReference>
<evidence type="ECO:0000313" key="3">
    <source>
        <dbReference type="Proteomes" id="UP000292307"/>
    </source>
</evidence>
<dbReference type="OrthoDB" id="8772062at2"/>
<keyword evidence="3" id="KW-1185">Reference proteome</keyword>
<organism evidence="1 4">
    <name type="scientific">Pseudoduganella albidiflava</name>
    <dbReference type="NCBI Taxonomy" id="321983"/>
    <lineage>
        <taxon>Bacteria</taxon>
        <taxon>Pseudomonadati</taxon>
        <taxon>Pseudomonadota</taxon>
        <taxon>Betaproteobacteria</taxon>
        <taxon>Burkholderiales</taxon>
        <taxon>Oxalobacteraceae</taxon>
        <taxon>Telluria group</taxon>
        <taxon>Pseudoduganella</taxon>
    </lineage>
</organism>
<evidence type="ECO:0000313" key="4">
    <source>
        <dbReference type="Proteomes" id="UP000628442"/>
    </source>
</evidence>
<proteinExistence type="predicted"/>
<reference evidence="1" key="3">
    <citation type="submission" date="2022-12" db="EMBL/GenBank/DDBJ databases">
        <authorList>
            <person name="Sun Q."/>
            <person name="Kim S."/>
        </authorList>
    </citation>
    <scope>NUCLEOTIDE SEQUENCE</scope>
    <source>
        <strain evidence="1">KCTC 12343</strain>
    </source>
</reference>
<sequence>MGQAHDVLERARTARLEGRYEDALRDHLWFHENALAVEPGLAGVRLSFALRDWIYLAEQFPLARRALQGLRDRDTERMLNGGEGTGPGLRELFRDIVAINSALGEERATHDLFVRMDIQMPLLARQCADFALPALVAAEDFTLARRYLGDPAERVRGLAASLNAYTEELVKTAGTSSAPALLSFVLNYTKEVRLVVEVLRRQDDEALAEQVSRAALDELKSDALRDAVEREFDSPGATIQAMVAHARANVTEH</sequence>
<reference evidence="1" key="1">
    <citation type="journal article" date="2014" name="Int. J. Syst. Evol. Microbiol.">
        <title>Complete genome sequence of Corynebacterium casei LMG S-19264T (=DSM 44701T), isolated from a smear-ripened cheese.</title>
        <authorList>
            <consortium name="US DOE Joint Genome Institute (JGI-PGF)"/>
            <person name="Walter F."/>
            <person name="Albersmeier A."/>
            <person name="Kalinowski J."/>
            <person name="Ruckert C."/>
        </authorList>
    </citation>
    <scope>NUCLEOTIDE SEQUENCE</scope>
    <source>
        <strain evidence="1">KCTC 12343</strain>
    </source>
</reference>
<evidence type="ECO:0000313" key="1">
    <source>
        <dbReference type="EMBL" id="GGY57821.1"/>
    </source>
</evidence>